<organism evidence="9 10">
    <name type="scientific">Methanofollis tationis</name>
    <dbReference type="NCBI Taxonomy" id="81417"/>
    <lineage>
        <taxon>Archaea</taxon>
        <taxon>Methanobacteriati</taxon>
        <taxon>Methanobacteriota</taxon>
        <taxon>Stenosarchaea group</taxon>
        <taxon>Methanomicrobia</taxon>
        <taxon>Methanomicrobiales</taxon>
        <taxon>Methanomicrobiaceae</taxon>
        <taxon>Methanofollis</taxon>
    </lineage>
</organism>
<dbReference type="AlphaFoldDB" id="A0A7K4HQA9"/>
<comment type="subcellular location">
    <subcellularLocation>
        <location evidence="5">Cytoplasm</location>
    </subcellularLocation>
</comment>
<dbReference type="Pfam" id="PF01137">
    <property type="entry name" value="RTC"/>
    <property type="match status" value="1"/>
</dbReference>
<dbReference type="InterPro" id="IPR020719">
    <property type="entry name" value="RNA3'_term_phos_cycl-like_CS"/>
</dbReference>
<dbReference type="InterPro" id="IPR037136">
    <property type="entry name" value="RNA3'_phos_cyclase_dom_sf"/>
</dbReference>
<dbReference type="EMBL" id="JABXWR010000001">
    <property type="protein sequence ID" value="NVO67464.1"/>
    <property type="molecule type" value="Genomic_DNA"/>
</dbReference>
<comment type="function">
    <text evidence="5">Catalyzes the conversion of 3'-phosphate to a 2',3'-cyclic phosphodiester at the end of RNA. The mechanism of action of the enzyme occurs in 3 steps: (A) adenylation of the enzyme by ATP; (B) transfer of adenylate to an RNA-N3'P to produce RNA-N3'PP5'A; (C) and attack of the adjacent 2'-hydroxyl on the 3'-phosphorus in the diester linkage to produce the cyclic end product. The biological role of this enzyme is unknown but it is likely to function in some aspects of cellular RNA processing.</text>
</comment>
<dbReference type="PANTHER" id="PTHR11096:SF0">
    <property type="entry name" value="RNA 3'-TERMINAL PHOSPHATE CYCLASE"/>
    <property type="match status" value="1"/>
</dbReference>
<dbReference type="GO" id="GO:0005737">
    <property type="term" value="C:cytoplasm"/>
    <property type="evidence" value="ECO:0007669"/>
    <property type="project" value="UniProtKB-SubCell"/>
</dbReference>
<accession>A0A7K4HQA9</accession>
<dbReference type="SUPFAM" id="SSF55205">
    <property type="entry name" value="EPT/RTPC-like"/>
    <property type="match status" value="1"/>
</dbReference>
<feature type="active site" description="Tele-AMP-histidine intermediate" evidence="5">
    <location>
        <position position="294"/>
    </location>
</feature>
<dbReference type="OrthoDB" id="7994at2157"/>
<dbReference type="InterPro" id="IPR023797">
    <property type="entry name" value="RNA3'_phos_cyclase_dom"/>
</dbReference>
<reference evidence="9 10" key="1">
    <citation type="submission" date="2020-06" db="EMBL/GenBank/DDBJ databases">
        <title>Methanofollis fontis sp. nov., a methanogen isolated from marine sediments near a cold seep at Four-Way Closure Ridge offshore southwestern Taiwan.</title>
        <authorList>
            <person name="Chen S.-C."/>
            <person name="Teng N.-H."/>
            <person name="Lin Y.-S."/>
            <person name="Lai M.-C."/>
            <person name="Chen H.-H."/>
            <person name="Wang C.-C."/>
        </authorList>
    </citation>
    <scope>NUCLEOTIDE SEQUENCE [LARGE SCALE GENOMIC DNA]</scope>
    <source>
        <strain evidence="9 10">DSM 2702</strain>
    </source>
</reference>
<dbReference type="Gene3D" id="3.30.360.20">
    <property type="entry name" value="RNA 3'-terminal phosphate cyclase, insert domain"/>
    <property type="match status" value="1"/>
</dbReference>
<dbReference type="EC" id="6.5.1.4" evidence="5 6"/>
<dbReference type="Gene3D" id="3.65.10.20">
    <property type="entry name" value="RNA 3'-terminal phosphate cyclase domain"/>
    <property type="match status" value="1"/>
</dbReference>
<evidence type="ECO:0000313" key="9">
    <source>
        <dbReference type="EMBL" id="NVO67464.1"/>
    </source>
</evidence>
<evidence type="ECO:0000256" key="5">
    <source>
        <dbReference type="HAMAP-Rule" id="MF_00200"/>
    </source>
</evidence>
<proteinExistence type="inferred from homology"/>
<comment type="similarity">
    <text evidence="1 5">Belongs to the RNA 3'-terminal cyclase family. Type 1 subfamily.</text>
</comment>
<dbReference type="InterPro" id="IPR013791">
    <property type="entry name" value="RNA3'-term_phos_cycl_insert"/>
</dbReference>
<evidence type="ECO:0000256" key="2">
    <source>
        <dbReference type="ARBA" id="ARBA00021428"/>
    </source>
</evidence>
<dbReference type="GO" id="GO:0003963">
    <property type="term" value="F:RNA-3'-phosphate cyclase activity"/>
    <property type="evidence" value="ECO:0007669"/>
    <property type="project" value="UniProtKB-UniRule"/>
</dbReference>
<keyword evidence="5" id="KW-0963">Cytoplasm</keyword>
<evidence type="ECO:0000256" key="1">
    <source>
        <dbReference type="ARBA" id="ARBA00009206"/>
    </source>
</evidence>
<dbReference type="Pfam" id="PF05189">
    <property type="entry name" value="RTC_insert"/>
    <property type="match status" value="1"/>
</dbReference>
<gene>
    <name evidence="5" type="primary">rtcA</name>
    <name evidence="9" type="ORF">HWN36_09135</name>
</gene>
<dbReference type="GO" id="GO:0006396">
    <property type="term" value="P:RNA processing"/>
    <property type="evidence" value="ECO:0007669"/>
    <property type="project" value="UniProtKB-UniRule"/>
</dbReference>
<dbReference type="RefSeq" id="WP_176789051.1">
    <property type="nucleotide sequence ID" value="NZ_JABXWR010000001.1"/>
</dbReference>
<feature type="binding site" evidence="5">
    <location>
        <position position="100"/>
    </location>
    <ligand>
        <name>ATP</name>
        <dbReference type="ChEBI" id="CHEBI:30616"/>
    </ligand>
</feature>
<keyword evidence="4 5" id="KW-0547">Nucleotide-binding</keyword>
<evidence type="ECO:0000313" key="10">
    <source>
        <dbReference type="Proteomes" id="UP000570823"/>
    </source>
</evidence>
<name>A0A7K4HQA9_9EURY</name>
<dbReference type="NCBIfam" id="TIGR03399">
    <property type="entry name" value="RNA_3prim_cycl"/>
    <property type="match status" value="1"/>
</dbReference>
<dbReference type="InterPro" id="IPR000228">
    <property type="entry name" value="RNA3'_term_phos_cyc"/>
</dbReference>
<dbReference type="HAMAP" id="MF_00200">
    <property type="entry name" value="RTC"/>
    <property type="match status" value="1"/>
</dbReference>
<keyword evidence="3 5" id="KW-0436">Ligase</keyword>
<dbReference type="InterPro" id="IPR036553">
    <property type="entry name" value="RPTC_insert"/>
</dbReference>
<comment type="caution">
    <text evidence="9">The sequence shown here is derived from an EMBL/GenBank/DDBJ whole genome shotgun (WGS) entry which is preliminary data.</text>
</comment>
<evidence type="ECO:0000256" key="4">
    <source>
        <dbReference type="ARBA" id="ARBA00022741"/>
    </source>
</evidence>
<dbReference type="PROSITE" id="PS01287">
    <property type="entry name" value="RTC"/>
    <property type="match status" value="1"/>
</dbReference>
<dbReference type="Proteomes" id="UP000570823">
    <property type="component" value="Unassembled WGS sequence"/>
</dbReference>
<feature type="binding site" evidence="5">
    <location>
        <begin position="270"/>
        <end position="274"/>
    </location>
    <ligand>
        <name>ATP</name>
        <dbReference type="ChEBI" id="CHEBI:30616"/>
    </ligand>
</feature>
<dbReference type="InterPro" id="IPR013792">
    <property type="entry name" value="RNA3'P_cycl/enolpyr_Trfase_a/b"/>
</dbReference>
<evidence type="ECO:0000256" key="3">
    <source>
        <dbReference type="ARBA" id="ARBA00022598"/>
    </source>
</evidence>
<protein>
    <recommendedName>
        <fullName evidence="2 5">RNA 3'-terminal phosphate cyclase</fullName>
        <shortName evidence="5">RNA cyclase</shortName>
        <shortName evidence="5">RNA-3'-phosphate cyclase</shortName>
        <ecNumber evidence="5 6">6.5.1.4</ecNumber>
    </recommendedName>
</protein>
<feature type="domain" description="RNA 3'-terminal phosphate cyclase insert" evidence="8">
    <location>
        <begin position="185"/>
        <end position="260"/>
    </location>
</feature>
<dbReference type="PANTHER" id="PTHR11096">
    <property type="entry name" value="RNA 3' TERMINAL PHOSPHATE CYCLASE"/>
    <property type="match status" value="1"/>
</dbReference>
<evidence type="ECO:0000259" key="8">
    <source>
        <dbReference type="Pfam" id="PF05189"/>
    </source>
</evidence>
<keyword evidence="10" id="KW-1185">Reference proteome</keyword>
<comment type="catalytic activity">
    <reaction evidence="5">
        <text>a 3'-end 3'-phospho-ribonucleotide-RNA + ATP = a 3'-end 2',3'-cyclophospho-ribonucleotide-RNA + AMP + diphosphate</text>
        <dbReference type="Rhea" id="RHEA:23976"/>
        <dbReference type="Rhea" id="RHEA-COMP:10463"/>
        <dbReference type="Rhea" id="RHEA-COMP:10464"/>
        <dbReference type="ChEBI" id="CHEBI:30616"/>
        <dbReference type="ChEBI" id="CHEBI:33019"/>
        <dbReference type="ChEBI" id="CHEBI:83062"/>
        <dbReference type="ChEBI" id="CHEBI:83064"/>
        <dbReference type="ChEBI" id="CHEBI:456215"/>
        <dbReference type="EC" id="6.5.1.4"/>
    </reaction>
</comment>
<dbReference type="GO" id="GO:0005524">
    <property type="term" value="F:ATP binding"/>
    <property type="evidence" value="ECO:0007669"/>
    <property type="project" value="UniProtKB-KW"/>
</dbReference>
<keyword evidence="5" id="KW-0067">ATP-binding</keyword>
<dbReference type="PIRSF" id="PIRSF005378">
    <property type="entry name" value="RNA3'_term_phos_cycl_euk"/>
    <property type="match status" value="1"/>
</dbReference>
<dbReference type="InterPro" id="IPR017770">
    <property type="entry name" value="RNA3'_term_phos_cyc_type_1"/>
</dbReference>
<feature type="domain" description="RNA 3'-terminal phosphate cyclase" evidence="7">
    <location>
        <begin position="9"/>
        <end position="305"/>
    </location>
</feature>
<evidence type="ECO:0000259" key="7">
    <source>
        <dbReference type="Pfam" id="PF01137"/>
    </source>
</evidence>
<sequence length="321" mass="32418">MLEIDGSFGEGGGQVVRTAVALSALTGTPVRIRKIRAGRPKPGLAAQHCTAVRAVALACGAALEGCSAGSGTLVFEPGAIGRTTIALDIGTAGSIPLVLQAWLPVALVHGGSVTLTGGTEVEKSPTIDYFMQVFLPLLRAHGAEVRVEVRARGYYPAGGGEVHVAAGPSVIAPIDPARFPNEQGILSCTQNLPDHVADRQAAAASAVLPNFPVTIDRRTGKSTGTSVTAWAGAKGASALGRLGLPAERVGRAAAEGLLAACAAPGAVDEHLADQLLVYLALSGGRYTAPTASRHALTACSLLSTFGYDIAVSGTSPAVFSA</sequence>
<evidence type="ECO:0000256" key="6">
    <source>
        <dbReference type="NCBIfam" id="TIGR03399"/>
    </source>
</evidence>